<comment type="subcellular location">
    <subcellularLocation>
        <location evidence="1">Membrane</location>
        <topology evidence="1">Multi-pass membrane protein</topology>
    </subcellularLocation>
</comment>
<evidence type="ECO:0000313" key="8">
    <source>
        <dbReference type="Proteomes" id="UP001202717"/>
    </source>
</evidence>
<feature type="transmembrane region" description="Helical" evidence="5">
    <location>
        <begin position="136"/>
        <end position="154"/>
    </location>
</feature>
<feature type="transmembrane region" description="Helical" evidence="5">
    <location>
        <begin position="31"/>
        <end position="46"/>
    </location>
</feature>
<reference evidence="7 8" key="1">
    <citation type="submission" date="2023-01" db="EMBL/GenBank/DDBJ databases">
        <title>Psychroserpens ponticola sp. nov., isolated from seawater.</title>
        <authorList>
            <person name="Kristyanto S."/>
            <person name="Jung J."/>
            <person name="Kim J.M."/>
            <person name="Jeon C.O."/>
        </authorList>
    </citation>
    <scope>NUCLEOTIDE SEQUENCE [LARGE SCALE GENOMIC DNA]</scope>
    <source>
        <strain evidence="7 8">MSW6</strain>
    </source>
</reference>
<feature type="transmembrane region" description="Helical" evidence="5">
    <location>
        <begin position="160"/>
        <end position="187"/>
    </location>
</feature>
<dbReference type="RefSeq" id="WP_249994058.1">
    <property type="nucleotide sequence ID" value="NZ_CP116221.1"/>
</dbReference>
<dbReference type="PANTHER" id="PTHR37422:SF17">
    <property type="entry name" value="O-ANTIGEN LIGASE"/>
    <property type="match status" value="1"/>
</dbReference>
<feature type="transmembrane region" description="Helical" evidence="5">
    <location>
        <begin position="6"/>
        <end position="24"/>
    </location>
</feature>
<feature type="domain" description="O-antigen ligase-related" evidence="6">
    <location>
        <begin position="163"/>
        <end position="299"/>
    </location>
</feature>
<keyword evidence="3 5" id="KW-1133">Transmembrane helix</keyword>
<protein>
    <submittedName>
        <fullName evidence="7">O-antigen ligase family protein</fullName>
    </submittedName>
</protein>
<evidence type="ECO:0000256" key="5">
    <source>
        <dbReference type="SAM" id="Phobius"/>
    </source>
</evidence>
<dbReference type="GO" id="GO:0016874">
    <property type="term" value="F:ligase activity"/>
    <property type="evidence" value="ECO:0007669"/>
    <property type="project" value="UniProtKB-KW"/>
</dbReference>
<dbReference type="Pfam" id="PF04932">
    <property type="entry name" value="Wzy_C"/>
    <property type="match status" value="1"/>
</dbReference>
<feature type="transmembrane region" description="Helical" evidence="5">
    <location>
        <begin position="102"/>
        <end position="124"/>
    </location>
</feature>
<sequence length="376" mass="42629">MKLFKYVILILLVCNIPSVVLFSYGASMGSLLSYITTALLLFFYLINKKHQFAWPFVIFAVSYFLISGVVEVPDEKYFYIDFIKYVILIICGGELARKTSIVELYIILLIAALSILVNAVAFPLDYGRYSGFFLDPNSAGFACLLGIALSFAIKNNTLKYIGLSICTFCGALTFSRTFFLLWLIMLLISVFQNKNNIKIFVGGFAAILLLLSVATSLKLNPERLSILDSLVDDGQVSQSIDEDSRTETWALYYDKIYESPFVGNGYKSFMSDYIYDVGVHNNYLRVFGDAGFFPFLVFLGTYLFMFFKSLQNFKTKPYQLLLALSLLTLGLTNHNFDTLYHVTIVSLWLYFKITITDDPDSIDNNEEELELNSTSI</sequence>
<dbReference type="Proteomes" id="UP001202717">
    <property type="component" value="Chromosome"/>
</dbReference>
<dbReference type="EMBL" id="CP116221">
    <property type="protein sequence ID" value="WCO03101.1"/>
    <property type="molecule type" value="Genomic_DNA"/>
</dbReference>
<dbReference type="InterPro" id="IPR007016">
    <property type="entry name" value="O-antigen_ligase-rel_domated"/>
</dbReference>
<keyword evidence="4 5" id="KW-0472">Membrane</keyword>
<dbReference type="PANTHER" id="PTHR37422">
    <property type="entry name" value="TEICHURONIC ACID BIOSYNTHESIS PROTEIN TUAE"/>
    <property type="match status" value="1"/>
</dbReference>
<feature type="transmembrane region" description="Helical" evidence="5">
    <location>
        <begin position="199"/>
        <end position="217"/>
    </location>
</feature>
<keyword evidence="2 5" id="KW-0812">Transmembrane</keyword>
<accession>A0ABY7S125</accession>
<feature type="transmembrane region" description="Helical" evidence="5">
    <location>
        <begin position="52"/>
        <end position="70"/>
    </location>
</feature>
<name>A0ABY7S125_9FLAO</name>
<proteinExistence type="predicted"/>
<gene>
    <name evidence="7" type="ORF">MUN68_006310</name>
</gene>
<dbReference type="InterPro" id="IPR051533">
    <property type="entry name" value="WaaL-like"/>
</dbReference>
<organism evidence="7 8">
    <name type="scientific">Psychroserpens ponticola</name>
    <dbReference type="NCBI Taxonomy" id="2932268"/>
    <lineage>
        <taxon>Bacteria</taxon>
        <taxon>Pseudomonadati</taxon>
        <taxon>Bacteroidota</taxon>
        <taxon>Flavobacteriia</taxon>
        <taxon>Flavobacteriales</taxon>
        <taxon>Flavobacteriaceae</taxon>
        <taxon>Psychroserpens</taxon>
    </lineage>
</organism>
<keyword evidence="8" id="KW-1185">Reference proteome</keyword>
<keyword evidence="7" id="KW-0436">Ligase</keyword>
<evidence type="ECO:0000256" key="4">
    <source>
        <dbReference type="ARBA" id="ARBA00023136"/>
    </source>
</evidence>
<evidence type="ECO:0000313" key="7">
    <source>
        <dbReference type="EMBL" id="WCO03101.1"/>
    </source>
</evidence>
<evidence type="ECO:0000259" key="6">
    <source>
        <dbReference type="Pfam" id="PF04932"/>
    </source>
</evidence>
<evidence type="ECO:0000256" key="1">
    <source>
        <dbReference type="ARBA" id="ARBA00004141"/>
    </source>
</evidence>
<evidence type="ECO:0000256" key="3">
    <source>
        <dbReference type="ARBA" id="ARBA00022989"/>
    </source>
</evidence>
<feature type="transmembrane region" description="Helical" evidence="5">
    <location>
        <begin position="77"/>
        <end position="96"/>
    </location>
</feature>
<feature type="transmembrane region" description="Helical" evidence="5">
    <location>
        <begin position="290"/>
        <end position="307"/>
    </location>
</feature>
<evidence type="ECO:0000256" key="2">
    <source>
        <dbReference type="ARBA" id="ARBA00022692"/>
    </source>
</evidence>